<dbReference type="GeneID" id="126888696"/>
<keyword evidence="3" id="KW-1185">Reference proteome</keyword>
<evidence type="ECO:0000313" key="3">
    <source>
        <dbReference type="Proteomes" id="UP001652700"/>
    </source>
</evidence>
<dbReference type="Proteomes" id="UP001652700">
    <property type="component" value="Unplaced"/>
</dbReference>
<feature type="compositionally biased region" description="Basic and acidic residues" evidence="1">
    <location>
        <begin position="104"/>
        <end position="129"/>
    </location>
</feature>
<sequence length="231" mass="25985">MTFLRVGMQDPEYSHVLSFRRQIFISPLENASIPDSFLISFDNTSYRIYISIDGLNCSRCKTVGHQDSDCPSLSSLSSPINQTETDHQVNVLNSANKEYSQPEEQPRKEHEEGTQTLKEPKLNITKNHELTSATNDQTTSIQTNKELQISSQPQISQDSSVKRKVLCDSSDESDEEIENITKDSSDEDLETFLANENEDDSLGQQESEEILSSSKLKEGDFVLVKLASKKT</sequence>
<feature type="region of interest" description="Disordered" evidence="1">
    <location>
        <begin position="98"/>
        <end position="188"/>
    </location>
</feature>
<feature type="compositionally biased region" description="Polar residues" evidence="1">
    <location>
        <begin position="130"/>
        <end position="147"/>
    </location>
</feature>
<feature type="compositionally biased region" description="Low complexity" evidence="1">
    <location>
        <begin position="148"/>
        <end position="159"/>
    </location>
</feature>
<accession>A0ABM5KS61</accession>
<evidence type="ECO:0000256" key="1">
    <source>
        <dbReference type="SAM" id="MobiDB-lite"/>
    </source>
</evidence>
<name>A0ABM5KS61_DIAVI</name>
<proteinExistence type="predicted"/>
<organism evidence="2 3">
    <name type="scientific">Diabrotica virgifera virgifera</name>
    <name type="common">western corn rootworm</name>
    <dbReference type="NCBI Taxonomy" id="50390"/>
    <lineage>
        <taxon>Eukaryota</taxon>
        <taxon>Metazoa</taxon>
        <taxon>Ecdysozoa</taxon>
        <taxon>Arthropoda</taxon>
        <taxon>Hexapoda</taxon>
        <taxon>Insecta</taxon>
        <taxon>Pterygota</taxon>
        <taxon>Neoptera</taxon>
        <taxon>Endopterygota</taxon>
        <taxon>Coleoptera</taxon>
        <taxon>Polyphaga</taxon>
        <taxon>Cucujiformia</taxon>
        <taxon>Chrysomeloidea</taxon>
        <taxon>Chrysomelidae</taxon>
        <taxon>Galerucinae</taxon>
        <taxon>Diabroticina</taxon>
        <taxon>Diabroticites</taxon>
        <taxon>Diabrotica</taxon>
    </lineage>
</organism>
<feature type="compositionally biased region" description="Acidic residues" evidence="1">
    <location>
        <begin position="169"/>
        <end position="178"/>
    </location>
</feature>
<dbReference type="EnsemblMetazoa" id="XM_050657066.1">
    <property type="protein sequence ID" value="XP_050513023.1"/>
    <property type="gene ID" value="LOC126888696"/>
</dbReference>
<dbReference type="RefSeq" id="XP_050513023.1">
    <property type="nucleotide sequence ID" value="XM_050657066.1"/>
</dbReference>
<protein>
    <recommendedName>
        <fullName evidence="4">CCHC-type domain-containing protein</fullName>
    </recommendedName>
</protein>
<reference evidence="2" key="1">
    <citation type="submission" date="2025-05" db="UniProtKB">
        <authorList>
            <consortium name="EnsemblMetazoa"/>
        </authorList>
    </citation>
    <scope>IDENTIFICATION</scope>
</reference>
<evidence type="ECO:0008006" key="4">
    <source>
        <dbReference type="Google" id="ProtNLM"/>
    </source>
</evidence>
<evidence type="ECO:0000313" key="2">
    <source>
        <dbReference type="EnsemblMetazoa" id="XP_050513023.1"/>
    </source>
</evidence>